<keyword evidence="2" id="KW-1185">Reference proteome</keyword>
<comment type="caution">
    <text evidence="1">The sequence shown here is derived from an EMBL/GenBank/DDBJ whole genome shotgun (WGS) entry which is preliminary data.</text>
</comment>
<evidence type="ECO:0000313" key="2">
    <source>
        <dbReference type="Proteomes" id="UP000774000"/>
    </source>
</evidence>
<dbReference type="EMBL" id="JAFBDQ010000026">
    <property type="protein sequence ID" value="MBM7558119.1"/>
    <property type="molecule type" value="Genomic_DNA"/>
</dbReference>
<feature type="non-terminal residue" evidence="1">
    <location>
        <position position="1"/>
    </location>
</feature>
<accession>A0A938XUG0</accession>
<dbReference type="AlphaFoldDB" id="A0A938XUG0"/>
<protein>
    <submittedName>
        <fullName evidence="1">Uncharacterized protein</fullName>
    </submittedName>
</protein>
<name>A0A938XUG0_9FIRM</name>
<sequence length="136" mass="16146">EYFSNNIDMNIEKLKTELEFLEKDDFIERNTGINKKVRSIKLTRRGFARYLRKHYKDCKGRNIREIQKNIANEVDKIEKGNSKKIANDLDVPILVVNYTLETFEIDNWITLSQSSSEVDRSFFVINHGLSNKYNYF</sequence>
<organism evidence="1 2">
    <name type="scientific">Halanaerobacter jeridensis</name>
    <dbReference type="NCBI Taxonomy" id="706427"/>
    <lineage>
        <taxon>Bacteria</taxon>
        <taxon>Bacillati</taxon>
        <taxon>Bacillota</taxon>
        <taxon>Clostridia</taxon>
        <taxon>Halanaerobiales</taxon>
        <taxon>Halobacteroidaceae</taxon>
        <taxon>Halanaerobacter</taxon>
    </lineage>
</organism>
<dbReference type="RefSeq" id="WP_204703128.1">
    <property type="nucleotide sequence ID" value="NZ_JAFBDQ010000026.1"/>
</dbReference>
<reference evidence="1" key="1">
    <citation type="submission" date="2021-01" db="EMBL/GenBank/DDBJ databases">
        <title>Genomic Encyclopedia of Type Strains, Phase IV (KMG-IV): sequencing the most valuable type-strain genomes for metagenomic binning, comparative biology and taxonomic classification.</title>
        <authorList>
            <person name="Goeker M."/>
        </authorList>
    </citation>
    <scope>NUCLEOTIDE SEQUENCE</scope>
    <source>
        <strain evidence="1">DSM 23230</strain>
    </source>
</reference>
<evidence type="ECO:0000313" key="1">
    <source>
        <dbReference type="EMBL" id="MBM7558119.1"/>
    </source>
</evidence>
<proteinExistence type="predicted"/>
<dbReference type="Proteomes" id="UP000774000">
    <property type="component" value="Unassembled WGS sequence"/>
</dbReference>
<gene>
    <name evidence="1" type="ORF">JOC47_002989</name>
</gene>